<dbReference type="SUPFAM" id="SSF46934">
    <property type="entry name" value="UBA-like"/>
    <property type="match status" value="1"/>
</dbReference>
<protein>
    <recommendedName>
        <fullName evidence="2">UBA domain-containing protein</fullName>
    </recommendedName>
</protein>
<reference evidence="3 4" key="1">
    <citation type="journal article" date="2020" name="Mol. Plant">
        <title>The Chromosome-Based Rubber Tree Genome Provides New Insights into Spurge Genome Evolution and Rubber Biosynthesis.</title>
        <authorList>
            <person name="Liu J."/>
            <person name="Shi C."/>
            <person name="Shi C.C."/>
            <person name="Li W."/>
            <person name="Zhang Q.J."/>
            <person name="Zhang Y."/>
            <person name="Li K."/>
            <person name="Lu H.F."/>
            <person name="Shi C."/>
            <person name="Zhu S.T."/>
            <person name="Xiao Z.Y."/>
            <person name="Nan H."/>
            <person name="Yue Y."/>
            <person name="Zhu X.G."/>
            <person name="Wu Y."/>
            <person name="Hong X.N."/>
            <person name="Fan G.Y."/>
            <person name="Tong Y."/>
            <person name="Zhang D."/>
            <person name="Mao C.L."/>
            <person name="Liu Y.L."/>
            <person name="Hao S.J."/>
            <person name="Liu W.Q."/>
            <person name="Lv M.Q."/>
            <person name="Zhang H.B."/>
            <person name="Liu Y."/>
            <person name="Hu-Tang G.R."/>
            <person name="Wang J.P."/>
            <person name="Wang J.H."/>
            <person name="Sun Y.H."/>
            <person name="Ni S.B."/>
            <person name="Chen W.B."/>
            <person name="Zhang X.C."/>
            <person name="Jiao Y.N."/>
            <person name="Eichler E.E."/>
            <person name="Li G.H."/>
            <person name="Liu X."/>
            <person name="Gao L.Z."/>
        </authorList>
    </citation>
    <scope>NUCLEOTIDE SEQUENCE [LARGE SCALE GENOMIC DNA]</scope>
    <source>
        <strain evidence="4">cv. GT1</strain>
        <tissue evidence="3">Leaf</tissue>
    </source>
</reference>
<sequence length="583" mass="63408">MSPSSRSKSKSKDKASARASKEQQKASTKPSGSTNTASANPASAYNPISGTFHNLEIPSAASSHPFHDIGRFKNIDDTDEHSSSPRGTVSECDSVSNNGSCSDNDRREKIRLKNEKKHQRQRERRAQELHERCSGYLMSRKLEDLSQQLVAMGFSRERATLALVLNEGKVEESVNWLFEASEDEAHSKDIKLGSACNLKIDIREELAQILAMEVRYKFSKQEVERAVVACEGDLEKAEEILQTQKQESPATTLTPEETTDANHLKRTQEKPMLSASVAIQKRRNERDFNHAKTAIEVPMYSDPGSRNMQSVNQPKSLAEKRWSTSGSSPSSSLARASAMQVTLPSSKLEVRLGVSGNEGKNHQQTLREPVVMMQRPQSINAKQNQLPSVSASPSATTGWYSSIASGVESVRSLLPNQSTGSLGLVNQNTEQFYHPASYKESPFLFDGPIDSTSEGLGGSWGTMCKSPSFAAPYEPQGSFGTMNASSPSLAAPSSLGLFSGWGSAGTLGSSSHVDWNTGGLMPEFDYTSIDWTLDSNLSSSKLGMRDGGATKESSSSASLHEWTSFAGKDIFSLPRQFVTSPSP</sequence>
<dbReference type="EMBL" id="JAAGAX010000002">
    <property type="protein sequence ID" value="KAF2323710.1"/>
    <property type="molecule type" value="Genomic_DNA"/>
</dbReference>
<keyword evidence="4" id="KW-1185">Reference proteome</keyword>
<feature type="region of interest" description="Disordered" evidence="1">
    <location>
        <begin position="71"/>
        <end position="128"/>
    </location>
</feature>
<feature type="region of interest" description="Disordered" evidence="1">
    <location>
        <begin position="1"/>
        <end position="47"/>
    </location>
</feature>
<feature type="compositionally biased region" description="Polar residues" evidence="1">
    <location>
        <begin position="304"/>
        <end position="315"/>
    </location>
</feature>
<feature type="compositionally biased region" description="Polar residues" evidence="1">
    <location>
        <begin position="241"/>
        <end position="256"/>
    </location>
</feature>
<comment type="caution">
    <text evidence="3">The sequence shown here is derived from an EMBL/GenBank/DDBJ whole genome shotgun (WGS) entry which is preliminary data.</text>
</comment>
<name>A0A6A6NF14_HEVBR</name>
<accession>A0A6A6NF14</accession>
<feature type="compositionally biased region" description="Basic and acidic residues" evidence="1">
    <location>
        <begin position="260"/>
        <end position="269"/>
    </location>
</feature>
<feature type="domain" description="UBA" evidence="2">
    <location>
        <begin position="140"/>
        <end position="180"/>
    </location>
</feature>
<feature type="compositionally biased region" description="Basic residues" evidence="1">
    <location>
        <begin position="114"/>
        <end position="123"/>
    </location>
</feature>
<evidence type="ECO:0000313" key="3">
    <source>
        <dbReference type="EMBL" id="KAF2323710.1"/>
    </source>
</evidence>
<dbReference type="Gene3D" id="1.10.8.10">
    <property type="entry name" value="DNA helicase RuvA subunit, C-terminal domain"/>
    <property type="match status" value="1"/>
</dbReference>
<dbReference type="Proteomes" id="UP000467840">
    <property type="component" value="Chromosome 11"/>
</dbReference>
<dbReference type="AlphaFoldDB" id="A0A6A6NF14"/>
<dbReference type="PANTHER" id="PTHR35294:SF4">
    <property type="entry name" value="UBA DOMAIN-CONTAINING PROTEIN"/>
    <property type="match status" value="1"/>
</dbReference>
<dbReference type="InterPro" id="IPR015940">
    <property type="entry name" value="UBA"/>
</dbReference>
<organism evidence="3 4">
    <name type="scientific">Hevea brasiliensis</name>
    <name type="common">Para rubber tree</name>
    <name type="synonym">Siphonia brasiliensis</name>
    <dbReference type="NCBI Taxonomy" id="3981"/>
    <lineage>
        <taxon>Eukaryota</taxon>
        <taxon>Viridiplantae</taxon>
        <taxon>Streptophyta</taxon>
        <taxon>Embryophyta</taxon>
        <taxon>Tracheophyta</taxon>
        <taxon>Spermatophyta</taxon>
        <taxon>Magnoliopsida</taxon>
        <taxon>eudicotyledons</taxon>
        <taxon>Gunneridae</taxon>
        <taxon>Pentapetalae</taxon>
        <taxon>rosids</taxon>
        <taxon>fabids</taxon>
        <taxon>Malpighiales</taxon>
        <taxon>Euphorbiaceae</taxon>
        <taxon>Crotonoideae</taxon>
        <taxon>Micrandreae</taxon>
        <taxon>Hevea</taxon>
    </lineage>
</organism>
<dbReference type="PROSITE" id="PS50030">
    <property type="entry name" value="UBA"/>
    <property type="match status" value="1"/>
</dbReference>
<feature type="compositionally biased region" description="Polar residues" evidence="1">
    <location>
        <begin position="84"/>
        <end position="102"/>
    </location>
</feature>
<evidence type="ECO:0000259" key="2">
    <source>
        <dbReference type="PROSITE" id="PS50030"/>
    </source>
</evidence>
<feature type="compositionally biased region" description="Low complexity" evidence="1">
    <location>
        <begin position="323"/>
        <end position="336"/>
    </location>
</feature>
<gene>
    <name evidence="3" type="ORF">GH714_036669</name>
</gene>
<proteinExistence type="predicted"/>
<dbReference type="InterPro" id="IPR009060">
    <property type="entry name" value="UBA-like_sf"/>
</dbReference>
<evidence type="ECO:0000256" key="1">
    <source>
        <dbReference type="SAM" id="MobiDB-lite"/>
    </source>
</evidence>
<dbReference type="Pfam" id="PF22562">
    <property type="entry name" value="UBA_7"/>
    <property type="match status" value="1"/>
</dbReference>
<feature type="compositionally biased region" description="Low complexity" evidence="1">
    <location>
        <begin position="31"/>
        <end position="44"/>
    </location>
</feature>
<feature type="compositionally biased region" description="Basic and acidic residues" evidence="1">
    <location>
        <begin position="103"/>
        <end position="113"/>
    </location>
</feature>
<dbReference type="PANTHER" id="PTHR35294">
    <property type="entry name" value="UBIQUITIN-ASSOCIATED/TRANSLATION ELONGATION FACTOR EF1B PROTEIN"/>
    <property type="match status" value="1"/>
</dbReference>
<feature type="compositionally biased region" description="Basic and acidic residues" evidence="1">
    <location>
        <begin position="10"/>
        <end position="24"/>
    </location>
</feature>
<feature type="compositionally biased region" description="Basic and acidic residues" evidence="1">
    <location>
        <begin position="71"/>
        <end position="83"/>
    </location>
</feature>
<dbReference type="SMART" id="SM00165">
    <property type="entry name" value="UBA"/>
    <property type="match status" value="2"/>
</dbReference>
<feature type="region of interest" description="Disordered" evidence="1">
    <location>
        <begin position="241"/>
        <end position="336"/>
    </location>
</feature>
<evidence type="ECO:0000313" key="4">
    <source>
        <dbReference type="Proteomes" id="UP000467840"/>
    </source>
</evidence>